<gene>
    <name evidence="10" type="primary">rsmD</name>
    <name evidence="10" type="ORF">GCM10007414_20920</name>
</gene>
<dbReference type="PANTHER" id="PTHR43542:SF1">
    <property type="entry name" value="METHYLTRANSFERASE"/>
    <property type="match status" value="1"/>
</dbReference>
<proteinExistence type="inferred from homology"/>
<sequence>MNSEGLRPTTDRVKETVFNWLSPYLHQSHCLDLFAGSGGLGFEALSRYAAFSTFVEKDAAAAKQLKANLQLLELSSEQAKLVNQDALQFLNQRPSEPYDVVFIDPPFRKNLLQPSCELLHLNGWLKPDALVYLEFENEGSEPNLPNNWQCIKQKQAGQVNYRLYQVE</sequence>
<keyword evidence="9" id="KW-0698">rRNA processing</keyword>
<evidence type="ECO:0000256" key="2">
    <source>
        <dbReference type="ARBA" id="ARBA00005269"/>
    </source>
</evidence>
<dbReference type="CDD" id="cd02440">
    <property type="entry name" value="AdoMet_MTases"/>
    <property type="match status" value="1"/>
</dbReference>
<evidence type="ECO:0000256" key="7">
    <source>
        <dbReference type="ARBA" id="ARBA00022691"/>
    </source>
</evidence>
<dbReference type="Pfam" id="PF03602">
    <property type="entry name" value="Cons_hypoth95"/>
    <property type="match status" value="1"/>
</dbReference>
<evidence type="ECO:0000313" key="11">
    <source>
        <dbReference type="Proteomes" id="UP000651977"/>
    </source>
</evidence>
<dbReference type="Gene3D" id="3.40.50.150">
    <property type="entry name" value="Vaccinia Virus protein VP39"/>
    <property type="match status" value="1"/>
</dbReference>
<dbReference type="EMBL" id="BMDY01000011">
    <property type="protein sequence ID" value="GGB07403.1"/>
    <property type="molecule type" value="Genomic_DNA"/>
</dbReference>
<evidence type="ECO:0000256" key="3">
    <source>
        <dbReference type="ARBA" id="ARBA00012141"/>
    </source>
</evidence>
<dbReference type="GO" id="GO:0032259">
    <property type="term" value="P:methylation"/>
    <property type="evidence" value="ECO:0007669"/>
    <property type="project" value="UniProtKB-KW"/>
</dbReference>
<accession>A0ABQ1I1L5</accession>
<evidence type="ECO:0000256" key="4">
    <source>
        <dbReference type="ARBA" id="ARBA00013682"/>
    </source>
</evidence>
<dbReference type="InterPro" id="IPR004398">
    <property type="entry name" value="RNA_MeTrfase_RsmD"/>
</dbReference>
<protein>
    <recommendedName>
        <fullName evidence="4 9">Ribosomal RNA small subunit methyltransferase D</fullName>
        <ecNumber evidence="3 9">2.1.1.171</ecNumber>
    </recommendedName>
</protein>
<evidence type="ECO:0000256" key="1">
    <source>
        <dbReference type="ARBA" id="ARBA00002649"/>
    </source>
</evidence>
<evidence type="ECO:0000313" key="10">
    <source>
        <dbReference type="EMBL" id="GGB07403.1"/>
    </source>
</evidence>
<keyword evidence="11" id="KW-1185">Reference proteome</keyword>
<evidence type="ECO:0000256" key="9">
    <source>
        <dbReference type="PIRNR" id="PIRNR004553"/>
    </source>
</evidence>
<dbReference type="PROSITE" id="PS00092">
    <property type="entry name" value="N6_MTASE"/>
    <property type="match status" value="1"/>
</dbReference>
<comment type="function">
    <text evidence="1 9">Specifically methylates the guanine in position 966 of 16S rRNA in the assembled 30S particle.</text>
</comment>
<evidence type="ECO:0000256" key="6">
    <source>
        <dbReference type="ARBA" id="ARBA00022679"/>
    </source>
</evidence>
<organism evidence="10 11">
    <name type="scientific">Agarivorans gilvus</name>
    <dbReference type="NCBI Taxonomy" id="680279"/>
    <lineage>
        <taxon>Bacteria</taxon>
        <taxon>Pseudomonadati</taxon>
        <taxon>Pseudomonadota</taxon>
        <taxon>Gammaproteobacteria</taxon>
        <taxon>Alteromonadales</taxon>
        <taxon>Alteromonadaceae</taxon>
        <taxon>Agarivorans</taxon>
    </lineage>
</organism>
<dbReference type="InterPro" id="IPR002052">
    <property type="entry name" value="DNA_methylase_N6_adenine_CS"/>
</dbReference>
<evidence type="ECO:0000256" key="8">
    <source>
        <dbReference type="ARBA" id="ARBA00048326"/>
    </source>
</evidence>
<comment type="similarity">
    <text evidence="2 9">Belongs to the methyltransferase superfamily. RsmD family.</text>
</comment>
<keyword evidence="7 9" id="KW-0949">S-adenosyl-L-methionine</keyword>
<dbReference type="PANTHER" id="PTHR43542">
    <property type="entry name" value="METHYLTRANSFERASE"/>
    <property type="match status" value="1"/>
</dbReference>
<comment type="catalytic activity">
    <reaction evidence="8 9">
        <text>guanosine(966) in 16S rRNA + S-adenosyl-L-methionine = N(2)-methylguanosine(966) in 16S rRNA + S-adenosyl-L-homocysteine + H(+)</text>
        <dbReference type="Rhea" id="RHEA:23548"/>
        <dbReference type="Rhea" id="RHEA-COMP:10211"/>
        <dbReference type="Rhea" id="RHEA-COMP:10212"/>
        <dbReference type="ChEBI" id="CHEBI:15378"/>
        <dbReference type="ChEBI" id="CHEBI:57856"/>
        <dbReference type="ChEBI" id="CHEBI:59789"/>
        <dbReference type="ChEBI" id="CHEBI:74269"/>
        <dbReference type="ChEBI" id="CHEBI:74481"/>
        <dbReference type="EC" id="2.1.1.171"/>
    </reaction>
</comment>
<dbReference type="SUPFAM" id="SSF53335">
    <property type="entry name" value="S-adenosyl-L-methionine-dependent methyltransferases"/>
    <property type="match status" value="1"/>
</dbReference>
<comment type="caution">
    <text evidence="10">The sequence shown here is derived from an EMBL/GenBank/DDBJ whole genome shotgun (WGS) entry which is preliminary data.</text>
</comment>
<dbReference type="EC" id="2.1.1.171" evidence="3 9"/>
<dbReference type="PIRSF" id="PIRSF004553">
    <property type="entry name" value="CHP00095"/>
    <property type="match status" value="1"/>
</dbReference>
<dbReference type="InterPro" id="IPR029063">
    <property type="entry name" value="SAM-dependent_MTases_sf"/>
</dbReference>
<name>A0ABQ1I1L5_9ALTE</name>
<keyword evidence="6 9" id="KW-0808">Transferase</keyword>
<dbReference type="NCBIfam" id="TIGR00095">
    <property type="entry name" value="16S rRNA (guanine(966)-N(2))-methyltransferase RsmD"/>
    <property type="match status" value="1"/>
</dbReference>
<reference evidence="11" key="1">
    <citation type="journal article" date="2019" name="Int. J. Syst. Evol. Microbiol.">
        <title>The Global Catalogue of Microorganisms (GCM) 10K type strain sequencing project: providing services to taxonomists for standard genome sequencing and annotation.</title>
        <authorList>
            <consortium name="The Broad Institute Genomics Platform"/>
            <consortium name="The Broad Institute Genome Sequencing Center for Infectious Disease"/>
            <person name="Wu L."/>
            <person name="Ma J."/>
        </authorList>
    </citation>
    <scope>NUCLEOTIDE SEQUENCE [LARGE SCALE GENOMIC DNA]</scope>
    <source>
        <strain evidence="11">CGMCC 1.10131</strain>
    </source>
</reference>
<dbReference type="GO" id="GO:0008168">
    <property type="term" value="F:methyltransferase activity"/>
    <property type="evidence" value="ECO:0007669"/>
    <property type="project" value="UniProtKB-KW"/>
</dbReference>
<keyword evidence="5 9" id="KW-0489">Methyltransferase</keyword>
<dbReference type="Proteomes" id="UP000651977">
    <property type="component" value="Unassembled WGS sequence"/>
</dbReference>
<evidence type="ECO:0000256" key="5">
    <source>
        <dbReference type="ARBA" id="ARBA00022603"/>
    </source>
</evidence>